<dbReference type="SMART" id="SM01119">
    <property type="entry name" value="D-ser_dehydrat"/>
    <property type="match status" value="1"/>
</dbReference>
<accession>W0HWL7</accession>
<feature type="domain" description="D-serine dehydratase-like" evidence="3">
    <location>
        <begin position="263"/>
        <end position="351"/>
    </location>
</feature>
<dbReference type="HOGENOM" id="CLU_031639_2_1_6"/>
<dbReference type="Gene3D" id="2.40.37.20">
    <property type="entry name" value="D-serine dehydratase-like domain"/>
    <property type="match status" value="1"/>
</dbReference>
<gene>
    <name evidence="4" type="ORF">Sant_1532</name>
</gene>
<keyword evidence="2" id="KW-0456">Lyase</keyword>
<reference evidence="4 5" key="1">
    <citation type="journal article" date="2014" name="Genome Biol. Evol.">
        <title>Genome degeneration and adaptation in a nascent stage of symbiosis.</title>
        <authorList>
            <person name="Oakeson K.F."/>
            <person name="Gil R."/>
            <person name="Clayton A.L."/>
            <person name="Dunn D.M."/>
            <person name="von Niederhausern A.C."/>
            <person name="Hamil C."/>
            <person name="Aoyagi A."/>
            <person name="Duval B."/>
            <person name="Baca A."/>
            <person name="Silva F.J."/>
            <person name="Vallier A."/>
            <person name="Jackson D.G."/>
            <person name="Latorre A."/>
            <person name="Weiss R.B."/>
            <person name="Heddi A."/>
            <person name="Moya A."/>
            <person name="Dale C."/>
        </authorList>
    </citation>
    <scope>NUCLEOTIDE SEQUENCE [LARGE SCALE GENOMIC DNA]</scope>
    <source>
        <strain evidence="4 5">HS1</strain>
    </source>
</reference>
<organism evidence="4 5">
    <name type="scientific">Sodalis praecaptivus</name>
    <dbReference type="NCBI Taxonomy" id="1239307"/>
    <lineage>
        <taxon>Bacteria</taxon>
        <taxon>Pseudomonadati</taxon>
        <taxon>Pseudomonadota</taxon>
        <taxon>Gammaproteobacteria</taxon>
        <taxon>Enterobacterales</taxon>
        <taxon>Bruguierivoracaceae</taxon>
        <taxon>Sodalis</taxon>
    </lineage>
</organism>
<dbReference type="PANTHER" id="PTHR28004">
    <property type="entry name" value="ZGC:162816-RELATED"/>
    <property type="match status" value="1"/>
</dbReference>
<dbReference type="InterPro" id="IPR042208">
    <property type="entry name" value="D-ser_dehydrat-like_sf"/>
</dbReference>
<dbReference type="Pfam" id="PF01168">
    <property type="entry name" value="Ala_racemase_N"/>
    <property type="match status" value="1"/>
</dbReference>
<evidence type="ECO:0000313" key="4">
    <source>
        <dbReference type="EMBL" id="AHF76590.1"/>
    </source>
</evidence>
<evidence type="ECO:0000313" key="5">
    <source>
        <dbReference type="Proteomes" id="UP000019028"/>
    </source>
</evidence>
<comment type="similarity">
    <text evidence="1">Belongs to the DSD1 family.</text>
</comment>
<dbReference type="KEGG" id="sod:Sant_1532"/>
<evidence type="ECO:0000259" key="3">
    <source>
        <dbReference type="SMART" id="SM01119"/>
    </source>
</evidence>
<dbReference type="CDD" id="cd06819">
    <property type="entry name" value="PLPDE_III_LS_D-TA"/>
    <property type="match status" value="1"/>
</dbReference>
<proteinExistence type="inferred from homology"/>
<protein>
    <submittedName>
        <fullName evidence="4">Alanine racemase domain-containing protein</fullName>
    </submittedName>
</protein>
<dbReference type="GO" id="GO:0008721">
    <property type="term" value="F:D-serine ammonia-lyase activity"/>
    <property type="evidence" value="ECO:0007669"/>
    <property type="project" value="TreeGrafter"/>
</dbReference>
<keyword evidence="5" id="KW-1185">Reference proteome</keyword>
<dbReference type="PATRIC" id="fig|1239307.3.peg.1664"/>
<dbReference type="InterPro" id="IPR051466">
    <property type="entry name" value="D-amino_acid_metab_enzyme"/>
</dbReference>
<dbReference type="RefSeq" id="WP_025421724.1">
    <property type="nucleotide sequence ID" value="NZ_CP006569.1"/>
</dbReference>
<dbReference type="AlphaFoldDB" id="W0HWL7"/>
<dbReference type="Proteomes" id="UP000019028">
    <property type="component" value="Chromosome"/>
</dbReference>
<dbReference type="EMBL" id="CP006569">
    <property type="protein sequence ID" value="AHF76590.1"/>
    <property type="molecule type" value="Genomic_DNA"/>
</dbReference>
<dbReference type="Gene3D" id="3.20.20.10">
    <property type="entry name" value="Alanine racemase"/>
    <property type="match status" value="1"/>
</dbReference>
<name>W0HWL7_9GAMM</name>
<dbReference type="SUPFAM" id="SSF51419">
    <property type="entry name" value="PLP-binding barrel"/>
    <property type="match status" value="1"/>
</dbReference>
<dbReference type="PANTHER" id="PTHR28004:SF2">
    <property type="entry name" value="D-SERINE DEHYDRATASE"/>
    <property type="match status" value="1"/>
</dbReference>
<evidence type="ECO:0000256" key="2">
    <source>
        <dbReference type="ARBA" id="ARBA00023239"/>
    </source>
</evidence>
<evidence type="ECO:0000256" key="1">
    <source>
        <dbReference type="ARBA" id="ARBA00005323"/>
    </source>
</evidence>
<dbReference type="InterPro" id="IPR026956">
    <property type="entry name" value="D-ser_dehydrat-like_dom"/>
</dbReference>
<dbReference type="InterPro" id="IPR029066">
    <property type="entry name" value="PLP-binding_barrel"/>
</dbReference>
<sequence length="368" mass="38526">MSAASKLIGQPLSALDTPALVVEMPVMMRNLARIADACRAAGVQWRPHCKTHKSPAIALMQLSHGACGITCAKLAEAEVMVAAGITDILIANQIVGPLKIARLLALRQAGATLAVAVDNAGNVTDLAQAAAAAGVTLEVMIEVDTGTQRAGVEPGEPVLRLARHIADSPALRLRGVMTWEGHTTRIADAQQKRAAITAAVALLTDSADLCRRHGIAVPEVSCGGTGTYRTAATLPGVTEIQAGGGIFGDVHYRELYHVPVEYALTLLTTITSRPTPTRIICDAGKKALSCDAGIPIPLELPLVQSVGFSAEHGKVELAAPSALPAVGDRLRWVVGYGDTSVHLHDRIYGIQDGVIVTEWAIPSGSRLR</sequence>
<dbReference type="GO" id="GO:0036088">
    <property type="term" value="P:D-serine catabolic process"/>
    <property type="evidence" value="ECO:0007669"/>
    <property type="project" value="TreeGrafter"/>
</dbReference>
<dbReference type="OrthoDB" id="9772497at2"/>
<dbReference type="Pfam" id="PF14031">
    <property type="entry name" value="D-ser_dehydrat"/>
    <property type="match status" value="1"/>
</dbReference>
<dbReference type="InterPro" id="IPR001608">
    <property type="entry name" value="Ala_racemase_N"/>
</dbReference>